<accession>A0A0C1VUQ5</accession>
<comment type="caution">
    <text evidence="5">The sequence shown here is derived from an EMBL/GenBank/DDBJ whole genome shotgun (WGS) entry which is preliminary data.</text>
</comment>
<dbReference type="InterPro" id="IPR029787">
    <property type="entry name" value="Nucleotide_cyclase"/>
</dbReference>
<dbReference type="GO" id="GO:0052621">
    <property type="term" value="F:diguanylate cyclase activity"/>
    <property type="evidence" value="ECO:0007669"/>
    <property type="project" value="UniProtKB-EC"/>
</dbReference>
<reference evidence="5 6" key="1">
    <citation type="submission" date="2014-07" db="EMBL/GenBank/DDBJ databases">
        <title>Unique and conserved regions in Vibrio harveyi and related species in comparison with the shrimp pathogen Vibrio harveyi CAIM 1792.</title>
        <authorList>
            <person name="Espinoza-Valles I."/>
            <person name="Vora G."/>
            <person name="Leekitcharoenphon P."/>
            <person name="Ussery D."/>
            <person name="Hoj L."/>
            <person name="Gomez-Gil B."/>
        </authorList>
    </citation>
    <scope>NUCLEOTIDE SEQUENCE [LARGE SCALE GENOMIC DNA]</scope>
    <source>
        <strain evidence="6">CAIM 1854 / LMG 25443</strain>
    </source>
</reference>
<dbReference type="Gene3D" id="3.30.450.20">
    <property type="entry name" value="PAS domain"/>
    <property type="match status" value="1"/>
</dbReference>
<evidence type="ECO:0000256" key="2">
    <source>
        <dbReference type="ARBA" id="ARBA00034247"/>
    </source>
</evidence>
<dbReference type="PROSITE" id="PS50887">
    <property type="entry name" value="GGDEF"/>
    <property type="match status" value="1"/>
</dbReference>
<evidence type="ECO:0000256" key="1">
    <source>
        <dbReference type="ARBA" id="ARBA00012528"/>
    </source>
</evidence>
<dbReference type="AlphaFoldDB" id="A0A0C1VUQ5"/>
<dbReference type="PANTHER" id="PTHR45138">
    <property type="entry name" value="REGULATORY COMPONENTS OF SENSORY TRANSDUCTION SYSTEM"/>
    <property type="match status" value="1"/>
</dbReference>
<dbReference type="PANTHER" id="PTHR45138:SF9">
    <property type="entry name" value="DIGUANYLATE CYCLASE DGCM-RELATED"/>
    <property type="match status" value="1"/>
</dbReference>
<keyword evidence="3" id="KW-0472">Membrane</keyword>
<name>A0A0C1VUQ5_9VIBR</name>
<evidence type="ECO:0000259" key="4">
    <source>
        <dbReference type="PROSITE" id="PS50887"/>
    </source>
</evidence>
<dbReference type="InterPro" id="IPR050469">
    <property type="entry name" value="Diguanylate_Cyclase"/>
</dbReference>
<keyword evidence="3" id="KW-1133">Transmembrane helix</keyword>
<dbReference type="PATRIC" id="fig|1229493.5.peg.674"/>
<sequence length="594" mass="67766">MALPKFLIRILRPYLLLLAGFMVYLAYAQLVDSESMVYRQSQTNIITAERLIHSQIEAAFSKFYLLETALKASKQDLNDPDFRELSQGIIDYSPQYSNILYTTSNNSVAYGLSGQIKQADTSAIQWHKLDTVSDKFSISSLYQNPQQRWVFAIKHVNPNLKYQLWLEFDLLHTTQQLRGLKTLNKGYVFVVDRDTERLVFHPDPSRIGDYSVSYHGGISDKVASGLLFGKHEYYYQDNFKISVFDADNGLNWVFVAGTDRADILNSSYPFTLTAGVIASLLALAIGINYLTYQLHLSLARLNGTESVGEFKTQLKHVLDRFCYHRGIQFCLYDSLNYSFYTLDYHGNKKLVLTDAELAARFSYSALTYRTKKYGDELTKKLKINSNHYCIPLFDGRELLGVTYVSCRFPTYKCVLSLIQNYAQVALANLKLHDRLRHQDPMTQLENKACLAAKVSRELDSENRFIAMVDIDNFKYINDKFGHPVGDLVIQKTAEVMRDCFPKPKGICLARYGGEEFAIVFQANDEFDAKHQLDNFLTALQRSHLTLGCGDVRFTASVGFTPLETSYHHVVEQADKALYQAKRLGKNRVCHLKAA</sequence>
<evidence type="ECO:0000256" key="3">
    <source>
        <dbReference type="SAM" id="Phobius"/>
    </source>
</evidence>
<gene>
    <name evidence="5" type="ORF">H735_07930</name>
</gene>
<dbReference type="EC" id="2.7.7.65" evidence="1"/>
<dbReference type="EMBL" id="JPRD01000013">
    <property type="protein sequence ID" value="KIF53673.1"/>
    <property type="molecule type" value="Genomic_DNA"/>
</dbReference>
<comment type="catalytic activity">
    <reaction evidence="2">
        <text>2 GTP = 3',3'-c-di-GMP + 2 diphosphate</text>
        <dbReference type="Rhea" id="RHEA:24898"/>
        <dbReference type="ChEBI" id="CHEBI:33019"/>
        <dbReference type="ChEBI" id="CHEBI:37565"/>
        <dbReference type="ChEBI" id="CHEBI:58805"/>
        <dbReference type="EC" id="2.7.7.65"/>
    </reaction>
</comment>
<keyword evidence="3" id="KW-0812">Transmembrane</keyword>
<dbReference type="CDD" id="cd01949">
    <property type="entry name" value="GGDEF"/>
    <property type="match status" value="1"/>
</dbReference>
<dbReference type="NCBIfam" id="TIGR00254">
    <property type="entry name" value="GGDEF"/>
    <property type="match status" value="1"/>
</dbReference>
<proteinExistence type="predicted"/>
<dbReference type="Proteomes" id="UP000031586">
    <property type="component" value="Unassembled WGS sequence"/>
</dbReference>
<dbReference type="Gene3D" id="3.30.70.270">
    <property type="match status" value="1"/>
</dbReference>
<dbReference type="Pfam" id="PF00990">
    <property type="entry name" value="GGDEF"/>
    <property type="match status" value="1"/>
</dbReference>
<dbReference type="InterPro" id="IPR043128">
    <property type="entry name" value="Rev_trsase/Diguanyl_cyclase"/>
</dbReference>
<feature type="transmembrane region" description="Helical" evidence="3">
    <location>
        <begin position="268"/>
        <end position="290"/>
    </location>
</feature>
<feature type="domain" description="GGDEF" evidence="4">
    <location>
        <begin position="461"/>
        <end position="593"/>
    </location>
</feature>
<dbReference type="SUPFAM" id="SSF55073">
    <property type="entry name" value="Nucleotide cyclase"/>
    <property type="match status" value="1"/>
</dbReference>
<protein>
    <recommendedName>
        <fullName evidence="1">diguanylate cyclase</fullName>
        <ecNumber evidence="1">2.7.7.65</ecNumber>
    </recommendedName>
</protein>
<evidence type="ECO:0000313" key="6">
    <source>
        <dbReference type="Proteomes" id="UP000031586"/>
    </source>
</evidence>
<evidence type="ECO:0000313" key="5">
    <source>
        <dbReference type="EMBL" id="KIF53673.1"/>
    </source>
</evidence>
<dbReference type="SMART" id="SM00267">
    <property type="entry name" value="GGDEF"/>
    <property type="match status" value="1"/>
</dbReference>
<organism evidence="5 6">
    <name type="scientific">Vibrio owensii CAIM 1854 = LMG 25443</name>
    <dbReference type="NCBI Taxonomy" id="1229493"/>
    <lineage>
        <taxon>Bacteria</taxon>
        <taxon>Pseudomonadati</taxon>
        <taxon>Pseudomonadota</taxon>
        <taxon>Gammaproteobacteria</taxon>
        <taxon>Vibrionales</taxon>
        <taxon>Vibrionaceae</taxon>
        <taxon>Vibrio</taxon>
    </lineage>
</organism>
<dbReference type="InterPro" id="IPR000160">
    <property type="entry name" value="GGDEF_dom"/>
</dbReference>